<comment type="miscellaneous">
    <text evidence="16">The active site is a redox-active disulfide bond.</text>
</comment>
<keyword evidence="6" id="KW-0450">Lipoyl</keyword>
<feature type="binding site" evidence="14">
    <location>
        <position position="395"/>
    </location>
    <ligand>
        <name>NAD(+)</name>
        <dbReference type="ChEBI" id="CHEBI:57540"/>
    </ligand>
</feature>
<dbReference type="PROSITE" id="PS50968">
    <property type="entry name" value="BIOTINYL_LIPOYL"/>
    <property type="match status" value="1"/>
</dbReference>
<dbReference type="GO" id="GO:0050660">
    <property type="term" value="F:flavin adenine dinucleotide binding"/>
    <property type="evidence" value="ECO:0007669"/>
    <property type="project" value="InterPro"/>
</dbReference>
<feature type="binding site" evidence="14">
    <location>
        <position position="240"/>
    </location>
    <ligand>
        <name>FAD</name>
        <dbReference type="ChEBI" id="CHEBI:57692"/>
    </ligand>
</feature>
<evidence type="ECO:0000256" key="15">
    <source>
        <dbReference type="PIRSR" id="PIRSR000350-4"/>
    </source>
</evidence>
<name>A0A1G7YS22_9BURK</name>
<dbReference type="Gene3D" id="2.40.50.100">
    <property type="match status" value="1"/>
</dbReference>
<evidence type="ECO:0000256" key="6">
    <source>
        <dbReference type="ARBA" id="ARBA00022823"/>
    </source>
</evidence>
<evidence type="ECO:0000256" key="1">
    <source>
        <dbReference type="ARBA" id="ARBA00001938"/>
    </source>
</evidence>
<evidence type="ECO:0000256" key="9">
    <source>
        <dbReference type="ARBA" id="ARBA00023027"/>
    </source>
</evidence>
<dbReference type="PIRSF" id="PIRSF000350">
    <property type="entry name" value="Mercury_reductase_MerA"/>
    <property type="match status" value="1"/>
</dbReference>
<evidence type="ECO:0000256" key="11">
    <source>
        <dbReference type="ARBA" id="ARBA00023284"/>
    </source>
</evidence>
<dbReference type="SUPFAM" id="SSF55424">
    <property type="entry name" value="FAD/NAD-linked reductases, dimerisation (C-terminal) domain"/>
    <property type="match status" value="1"/>
</dbReference>
<evidence type="ECO:0000256" key="4">
    <source>
        <dbReference type="ARBA" id="ARBA00016961"/>
    </source>
</evidence>
<evidence type="ECO:0000256" key="8">
    <source>
        <dbReference type="ARBA" id="ARBA00023002"/>
    </source>
</evidence>
<evidence type="ECO:0000256" key="13">
    <source>
        <dbReference type="PIRSR" id="PIRSR000350-2"/>
    </source>
</evidence>
<keyword evidence="14" id="KW-0547">Nucleotide-binding</keyword>
<dbReference type="FunFam" id="2.40.50.100:FF:000009">
    <property type="entry name" value="Acetyltransferase component of pyruvate dehydrogenase complex"/>
    <property type="match status" value="1"/>
</dbReference>
<evidence type="ECO:0000256" key="17">
    <source>
        <dbReference type="SAM" id="MobiDB-lite"/>
    </source>
</evidence>
<feature type="binding site" evidence="14">
    <location>
        <position position="177"/>
    </location>
    <ligand>
        <name>FAD</name>
        <dbReference type="ChEBI" id="CHEBI:57692"/>
    </ligand>
</feature>
<feature type="binding site" evidence="14">
    <location>
        <begin position="442"/>
        <end position="445"/>
    </location>
    <ligand>
        <name>FAD</name>
        <dbReference type="ChEBI" id="CHEBI:57692"/>
    </ligand>
</feature>
<evidence type="ECO:0000256" key="5">
    <source>
        <dbReference type="ARBA" id="ARBA00022630"/>
    </source>
</evidence>
<keyword evidence="5 16" id="KW-0285">Flavoprotein</keyword>
<dbReference type="PRINTS" id="PR00411">
    <property type="entry name" value="PNDRDTASEI"/>
</dbReference>
<dbReference type="SUPFAM" id="SSF51905">
    <property type="entry name" value="FAD/NAD(P)-binding domain"/>
    <property type="match status" value="1"/>
</dbReference>
<comment type="cofactor">
    <cofactor evidence="1">
        <name>(R)-lipoate</name>
        <dbReference type="ChEBI" id="CHEBI:83088"/>
    </cofactor>
</comment>
<dbReference type="InterPro" id="IPR036188">
    <property type="entry name" value="FAD/NAD-bd_sf"/>
</dbReference>
<feature type="active site" description="Proton acceptor" evidence="13">
    <location>
        <position position="568"/>
    </location>
</feature>
<dbReference type="InterPro" id="IPR006258">
    <property type="entry name" value="Lipoamide_DH"/>
</dbReference>
<comment type="catalytic activity">
    <reaction evidence="12 16">
        <text>N(6)-[(R)-dihydrolipoyl]-L-lysyl-[protein] + NAD(+) = N(6)-[(R)-lipoyl]-L-lysyl-[protein] + NADH + H(+)</text>
        <dbReference type="Rhea" id="RHEA:15045"/>
        <dbReference type="Rhea" id="RHEA-COMP:10474"/>
        <dbReference type="Rhea" id="RHEA-COMP:10475"/>
        <dbReference type="ChEBI" id="CHEBI:15378"/>
        <dbReference type="ChEBI" id="CHEBI:57540"/>
        <dbReference type="ChEBI" id="CHEBI:57945"/>
        <dbReference type="ChEBI" id="CHEBI:83099"/>
        <dbReference type="ChEBI" id="CHEBI:83100"/>
        <dbReference type="EC" id="1.8.1.4"/>
    </reaction>
</comment>
<evidence type="ECO:0000256" key="10">
    <source>
        <dbReference type="ARBA" id="ARBA00023157"/>
    </source>
</evidence>
<dbReference type="InterPro" id="IPR003016">
    <property type="entry name" value="2-oxoA_DH_lipoyl-BS"/>
</dbReference>
<feature type="binding site" evidence="14">
    <location>
        <position position="327"/>
    </location>
    <ligand>
        <name>NAD(+)</name>
        <dbReference type="ChEBI" id="CHEBI:57540"/>
    </ligand>
</feature>
<dbReference type="InterPro" id="IPR011053">
    <property type="entry name" value="Single_hybrid_motif"/>
</dbReference>
<keyword evidence="8 16" id="KW-0560">Oxidoreductase</keyword>
<dbReference type="InterPro" id="IPR001100">
    <property type="entry name" value="Pyr_nuc-diS_OxRdtase"/>
</dbReference>
<organism evidence="19 20">
    <name type="scientific">Paraburkholderia phenazinium</name>
    <dbReference type="NCBI Taxonomy" id="60549"/>
    <lineage>
        <taxon>Bacteria</taxon>
        <taxon>Pseudomonadati</taxon>
        <taxon>Pseudomonadota</taxon>
        <taxon>Betaproteobacteria</taxon>
        <taxon>Burkholderiales</taxon>
        <taxon>Burkholderiaceae</taxon>
        <taxon>Paraburkholderia</taxon>
    </lineage>
</organism>
<proteinExistence type="inferred from homology"/>
<dbReference type="Pfam" id="PF02852">
    <property type="entry name" value="Pyr_redox_dim"/>
    <property type="match status" value="1"/>
</dbReference>
<dbReference type="PRINTS" id="PR00368">
    <property type="entry name" value="FADPNR"/>
</dbReference>
<dbReference type="InterPro" id="IPR004099">
    <property type="entry name" value="Pyr_nucl-diS_OxRdtase_dimer"/>
</dbReference>
<evidence type="ECO:0000256" key="3">
    <source>
        <dbReference type="ARBA" id="ARBA00012608"/>
    </source>
</evidence>
<evidence type="ECO:0000256" key="14">
    <source>
        <dbReference type="PIRSR" id="PIRSR000350-3"/>
    </source>
</evidence>
<reference evidence="19 20" key="1">
    <citation type="submission" date="2016-10" db="EMBL/GenBank/DDBJ databases">
        <authorList>
            <person name="de Groot N.N."/>
        </authorList>
    </citation>
    <scope>NUCLEOTIDE SEQUENCE [LARGE SCALE GENOMIC DNA]</scope>
    <source>
        <strain evidence="19 20">LMG 2247</strain>
    </source>
</reference>
<feature type="compositionally biased region" description="Low complexity" evidence="17">
    <location>
        <begin position="95"/>
        <end position="119"/>
    </location>
</feature>
<dbReference type="PANTHER" id="PTHR22912:SF160">
    <property type="entry name" value="DIHYDROLIPOYL DEHYDROGENASE"/>
    <property type="match status" value="1"/>
</dbReference>
<dbReference type="InterPro" id="IPR000089">
    <property type="entry name" value="Biotin_lipoyl"/>
</dbReference>
<dbReference type="PROSITE" id="PS00076">
    <property type="entry name" value="PYRIDINE_REDOX_1"/>
    <property type="match status" value="1"/>
</dbReference>
<feature type="disulfide bond" description="Redox-active" evidence="15">
    <location>
        <begin position="168"/>
        <end position="173"/>
    </location>
</feature>
<keyword evidence="10" id="KW-1015">Disulfide bond</keyword>
<dbReference type="Proteomes" id="UP000199706">
    <property type="component" value="Unassembled WGS sequence"/>
</dbReference>
<protein>
    <recommendedName>
        <fullName evidence="4 16">Dihydrolipoyl dehydrogenase</fullName>
        <ecNumber evidence="3 16">1.8.1.4</ecNumber>
    </recommendedName>
</protein>
<feature type="binding site" evidence="14">
    <location>
        <begin position="304"/>
        <end position="311"/>
    </location>
    <ligand>
        <name>NAD(+)</name>
        <dbReference type="ChEBI" id="CHEBI:57540"/>
    </ligand>
</feature>
<dbReference type="Gene3D" id="3.50.50.60">
    <property type="entry name" value="FAD/NAD(P)-binding domain"/>
    <property type="match status" value="2"/>
</dbReference>
<dbReference type="SUPFAM" id="SSF51230">
    <property type="entry name" value="Single hybrid motif"/>
    <property type="match status" value="1"/>
</dbReference>
<feature type="binding site" evidence="14">
    <location>
        <position position="436"/>
    </location>
    <ligand>
        <name>FAD</name>
        <dbReference type="ChEBI" id="CHEBI:57692"/>
    </ligand>
</feature>
<feature type="region of interest" description="Disordered" evidence="17">
    <location>
        <begin position="86"/>
        <end position="122"/>
    </location>
</feature>
<feature type="domain" description="Lipoyl-binding" evidence="18">
    <location>
        <begin position="3"/>
        <end position="77"/>
    </location>
</feature>
<dbReference type="PROSITE" id="PS00189">
    <property type="entry name" value="LIPOYL"/>
    <property type="match status" value="1"/>
</dbReference>
<dbReference type="CDD" id="cd06849">
    <property type="entry name" value="lipoyl_domain"/>
    <property type="match status" value="1"/>
</dbReference>
<dbReference type="RefSeq" id="WP_090685566.1">
    <property type="nucleotide sequence ID" value="NZ_CADERL010000012.1"/>
</dbReference>
<dbReference type="NCBIfam" id="TIGR01350">
    <property type="entry name" value="lipoamide_DH"/>
    <property type="match status" value="1"/>
</dbReference>
<evidence type="ECO:0000256" key="2">
    <source>
        <dbReference type="ARBA" id="ARBA00007532"/>
    </source>
</evidence>
<evidence type="ECO:0000259" key="18">
    <source>
        <dbReference type="PROSITE" id="PS50968"/>
    </source>
</evidence>
<keyword evidence="11 16" id="KW-0676">Redox-active center</keyword>
<dbReference type="PANTHER" id="PTHR22912">
    <property type="entry name" value="DISULFIDE OXIDOREDUCTASE"/>
    <property type="match status" value="1"/>
</dbReference>
<dbReference type="GO" id="GO:0004148">
    <property type="term" value="F:dihydrolipoyl dehydrogenase (NADH) activity"/>
    <property type="evidence" value="ECO:0007669"/>
    <property type="project" value="UniProtKB-EC"/>
</dbReference>
<dbReference type="InterPro" id="IPR050151">
    <property type="entry name" value="Class-I_Pyr_Nuc-Dis_Oxidored"/>
</dbReference>
<dbReference type="InterPro" id="IPR016156">
    <property type="entry name" value="FAD/NAD-linked_Rdtase_dimer_sf"/>
</dbReference>
<accession>A0A1G7YS22</accession>
<keyword evidence="9 14" id="KW-0520">NAD</keyword>
<dbReference type="Pfam" id="PF07992">
    <property type="entry name" value="Pyr_redox_2"/>
    <property type="match status" value="1"/>
</dbReference>
<dbReference type="InterPro" id="IPR023753">
    <property type="entry name" value="FAD/NAD-binding_dom"/>
</dbReference>
<dbReference type="EC" id="1.8.1.4" evidence="3 16"/>
<dbReference type="OrthoDB" id="178496at2"/>
<evidence type="ECO:0000313" key="19">
    <source>
        <dbReference type="EMBL" id="SDG99333.1"/>
    </source>
</evidence>
<evidence type="ECO:0000256" key="16">
    <source>
        <dbReference type="RuleBase" id="RU003692"/>
    </source>
</evidence>
<sequence length="595" mass="62585">MSLVEVKVPDIGDFKDVDVIEVNIKPGDVIENEQALLTLESDKASIEVPSDTAGTVKEVRVKPGDKVSEGTIIAIVEASAAAAPAKAAKEPEKAPAPAEAKPQAAQAAAPRQPAAAPQAGSFSGQADIECDTLVLGSGPGGYSAAFRSADLGMKTVLVERYSTLGGVCLNVGCIPSKALLHTALVIDEADALSHHGITFGKPQIDLDKLRDFKSSVVKKLTGGLAGMAKARKVEVVTGTGSFVDPYHMEVVTDGGKKVVKFKQAIIAAGSEAVKLPFIPEDPRVVDSTGALELRQIPQRMLVIGGGIIGLEMATVYSTLGAQIDVVEMLDGLMAGADRDLVKVWEKYNSKRFANVMLKTKTTAAEAKDDGIYVSFEGEKAPAEPQRYDLVLVAVGRSPNGKKIGADKAGVAVTDRGFIEVDKQMRTNVPHIFAIGDIVGQPMLAHKAVHEAHVAAEVAHGEKAYFDALQIPSVAYTDPEVAWAGKTEDQCKAEGIKYGKAVFPWAASGRAIANGRDEGFTKLIFDEETHRVIGGGIVGLNAGDLISEVCLAVEMGADATDIGKTIHPHPTLGESIGMAAELYEGVCTDLPPQKKK</sequence>
<evidence type="ECO:0000256" key="7">
    <source>
        <dbReference type="ARBA" id="ARBA00022827"/>
    </source>
</evidence>
<dbReference type="Gene3D" id="3.30.390.30">
    <property type="match status" value="1"/>
</dbReference>
<dbReference type="FunFam" id="3.30.390.30:FF:000001">
    <property type="entry name" value="Dihydrolipoyl dehydrogenase"/>
    <property type="match status" value="1"/>
</dbReference>
<dbReference type="AlphaFoldDB" id="A0A1G7YS22"/>
<keyword evidence="7 14" id="KW-0274">FAD</keyword>
<dbReference type="GO" id="GO:0006103">
    <property type="term" value="P:2-oxoglutarate metabolic process"/>
    <property type="evidence" value="ECO:0007669"/>
    <property type="project" value="TreeGrafter"/>
</dbReference>
<comment type="similarity">
    <text evidence="2 16">Belongs to the class-I pyridine nucleotide-disulfide oxidoreductase family.</text>
</comment>
<dbReference type="EMBL" id="FNCJ01000006">
    <property type="protein sequence ID" value="SDG99333.1"/>
    <property type="molecule type" value="Genomic_DNA"/>
</dbReference>
<dbReference type="InterPro" id="IPR012999">
    <property type="entry name" value="Pyr_OxRdtase_I_AS"/>
</dbReference>
<evidence type="ECO:0000256" key="12">
    <source>
        <dbReference type="ARBA" id="ARBA00049187"/>
    </source>
</evidence>
<comment type="cofactor">
    <cofactor evidence="14 16">
        <name>FAD</name>
        <dbReference type="ChEBI" id="CHEBI:57692"/>
    </cofactor>
    <text evidence="14 16">Binds 1 FAD per subunit.</text>
</comment>
<gene>
    <name evidence="19" type="ORF">SAMN05216466_106297</name>
</gene>
<dbReference type="Pfam" id="PF00364">
    <property type="entry name" value="Biotin_lipoyl"/>
    <property type="match status" value="1"/>
</dbReference>
<evidence type="ECO:0000313" key="20">
    <source>
        <dbReference type="Proteomes" id="UP000199706"/>
    </source>
</evidence>